<comment type="caution">
    <text evidence="6">The sequence shown here is derived from an EMBL/GenBank/DDBJ whole genome shotgun (WGS) entry which is preliminary data.</text>
</comment>
<keyword evidence="6" id="KW-0687">Ribonucleoprotein</keyword>
<dbReference type="PRINTS" id="PR00035">
    <property type="entry name" value="HTHGNTR"/>
</dbReference>
<feature type="region of interest" description="Disordered" evidence="4">
    <location>
        <begin position="225"/>
        <end position="254"/>
    </location>
</feature>
<dbReference type="RefSeq" id="WP_307156353.1">
    <property type="nucleotide sequence ID" value="NZ_JAUSWH010000001.1"/>
</dbReference>
<dbReference type="SMART" id="SM00895">
    <property type="entry name" value="FCD"/>
    <property type="match status" value="1"/>
</dbReference>
<evidence type="ECO:0000313" key="6">
    <source>
        <dbReference type="EMBL" id="MDQ0454157.1"/>
    </source>
</evidence>
<dbReference type="InterPro" id="IPR036388">
    <property type="entry name" value="WH-like_DNA-bd_sf"/>
</dbReference>
<dbReference type="SMART" id="SM00345">
    <property type="entry name" value="HTH_GNTR"/>
    <property type="match status" value="1"/>
</dbReference>
<dbReference type="InterPro" id="IPR008920">
    <property type="entry name" value="TF_FadR/GntR_C"/>
</dbReference>
<evidence type="ECO:0000256" key="3">
    <source>
        <dbReference type="ARBA" id="ARBA00023163"/>
    </source>
</evidence>
<reference evidence="6 7" key="1">
    <citation type="submission" date="2023-07" db="EMBL/GenBank/DDBJ databases">
        <title>Genomic Encyclopedia of Type Strains, Phase IV (KMG-IV): sequencing the most valuable type-strain genomes for metagenomic binning, comparative biology and taxonomic classification.</title>
        <authorList>
            <person name="Goeker M."/>
        </authorList>
    </citation>
    <scope>NUCLEOTIDE SEQUENCE [LARGE SCALE GENOMIC DNA]</scope>
    <source>
        <strain evidence="6 7">DSM 100301</strain>
    </source>
</reference>
<dbReference type="Pfam" id="PF00392">
    <property type="entry name" value="GntR"/>
    <property type="match status" value="1"/>
</dbReference>
<evidence type="ECO:0000256" key="1">
    <source>
        <dbReference type="ARBA" id="ARBA00023015"/>
    </source>
</evidence>
<dbReference type="InterPro" id="IPR036390">
    <property type="entry name" value="WH_DNA-bd_sf"/>
</dbReference>
<dbReference type="Proteomes" id="UP001235269">
    <property type="component" value="Unassembled WGS sequence"/>
</dbReference>
<keyword evidence="6" id="KW-0689">Ribosomal protein</keyword>
<dbReference type="CDD" id="cd07377">
    <property type="entry name" value="WHTH_GntR"/>
    <property type="match status" value="1"/>
</dbReference>
<evidence type="ECO:0000259" key="5">
    <source>
        <dbReference type="PROSITE" id="PS50949"/>
    </source>
</evidence>
<dbReference type="PANTHER" id="PTHR43537">
    <property type="entry name" value="TRANSCRIPTIONAL REGULATOR, GNTR FAMILY"/>
    <property type="match status" value="1"/>
</dbReference>
<keyword evidence="7" id="KW-1185">Reference proteome</keyword>
<accession>A0ABU0I7F1</accession>
<dbReference type="GO" id="GO:0003677">
    <property type="term" value="F:DNA binding"/>
    <property type="evidence" value="ECO:0007669"/>
    <property type="project" value="UniProtKB-KW"/>
</dbReference>
<keyword evidence="1" id="KW-0805">Transcription regulation</keyword>
<dbReference type="PROSITE" id="PS50949">
    <property type="entry name" value="HTH_GNTR"/>
    <property type="match status" value="1"/>
</dbReference>
<name>A0ABU0I7F1_9HYPH</name>
<feature type="compositionally biased region" description="Polar residues" evidence="4">
    <location>
        <begin position="244"/>
        <end position="254"/>
    </location>
</feature>
<proteinExistence type="predicted"/>
<evidence type="ECO:0000313" key="7">
    <source>
        <dbReference type="Proteomes" id="UP001235269"/>
    </source>
</evidence>
<dbReference type="SUPFAM" id="SSF46785">
    <property type="entry name" value="Winged helix' DNA-binding domain"/>
    <property type="match status" value="1"/>
</dbReference>
<dbReference type="Pfam" id="PF07729">
    <property type="entry name" value="FCD"/>
    <property type="match status" value="1"/>
</dbReference>
<feature type="domain" description="HTH gntR-type" evidence="5">
    <location>
        <begin position="9"/>
        <end position="76"/>
    </location>
</feature>
<dbReference type="SUPFAM" id="SSF48008">
    <property type="entry name" value="GntR ligand-binding domain-like"/>
    <property type="match status" value="1"/>
</dbReference>
<organism evidence="6 7">
    <name type="scientific">Rhizobium paknamense</name>
    <dbReference type="NCBI Taxonomy" id="1206817"/>
    <lineage>
        <taxon>Bacteria</taxon>
        <taxon>Pseudomonadati</taxon>
        <taxon>Pseudomonadota</taxon>
        <taxon>Alphaproteobacteria</taxon>
        <taxon>Hyphomicrobiales</taxon>
        <taxon>Rhizobiaceae</taxon>
        <taxon>Rhizobium/Agrobacterium group</taxon>
        <taxon>Rhizobium</taxon>
    </lineage>
</organism>
<dbReference type="InterPro" id="IPR000524">
    <property type="entry name" value="Tscrpt_reg_HTH_GntR"/>
</dbReference>
<dbReference type="Gene3D" id="1.10.10.10">
    <property type="entry name" value="Winged helix-like DNA-binding domain superfamily/Winged helix DNA-binding domain"/>
    <property type="match status" value="1"/>
</dbReference>
<dbReference type="GO" id="GO:0005840">
    <property type="term" value="C:ribosome"/>
    <property type="evidence" value="ECO:0007669"/>
    <property type="project" value="UniProtKB-KW"/>
</dbReference>
<keyword evidence="2 6" id="KW-0238">DNA-binding</keyword>
<evidence type="ECO:0000256" key="2">
    <source>
        <dbReference type="ARBA" id="ARBA00023125"/>
    </source>
</evidence>
<gene>
    <name evidence="6" type="ORF">QO005_000472</name>
</gene>
<dbReference type="PANTHER" id="PTHR43537:SF53">
    <property type="entry name" value="HTH-TYPE TRANSCRIPTIONAL REPRESSOR NANR"/>
    <property type="match status" value="1"/>
</dbReference>
<sequence length="254" mass="28172">MQDKKTRTGQPPDSIDSAILNAILSARIKPGARLGESQLAELFSVSRTRVREAMMRLEARGIVHVSPKRGWYVHEPSTTEAMQVYAARRIVEVGLLNTMKPLTEPQKQVLRDHLAEEKAAIAEGDRQTLTFLMGDFHIRIAELAGNPILTHILQNLTARTILISMLYQSEFHAIESHEGHCRIAEAIERDDFSAAAALAVQHLDEVETGLDLTLTRDPLADLRQSLSLPSRTPDKPVPGAPIPTTRTTLQLRKG</sequence>
<dbReference type="EMBL" id="JAUSWH010000001">
    <property type="protein sequence ID" value="MDQ0454157.1"/>
    <property type="molecule type" value="Genomic_DNA"/>
</dbReference>
<keyword evidence="3" id="KW-0804">Transcription</keyword>
<protein>
    <submittedName>
        <fullName evidence="6">DNA-binding GntR family transcriptional regulator</fullName>
    </submittedName>
</protein>
<evidence type="ECO:0000256" key="4">
    <source>
        <dbReference type="SAM" id="MobiDB-lite"/>
    </source>
</evidence>
<dbReference type="Gene3D" id="1.20.120.530">
    <property type="entry name" value="GntR ligand-binding domain-like"/>
    <property type="match status" value="1"/>
</dbReference>
<dbReference type="InterPro" id="IPR011711">
    <property type="entry name" value="GntR_C"/>
</dbReference>